<evidence type="ECO:0000256" key="1">
    <source>
        <dbReference type="SAM" id="Phobius"/>
    </source>
</evidence>
<dbReference type="EMBL" id="AMWZ01000007">
    <property type="protein sequence ID" value="EMR14709.1"/>
    <property type="molecule type" value="Genomic_DNA"/>
</dbReference>
<organism evidence="2 3">
    <name type="scientific">Peanut witches'-broom phytoplasma NTU2011</name>
    <dbReference type="NCBI Taxonomy" id="1163385"/>
    <lineage>
        <taxon>Bacteria</taxon>
        <taxon>Bacillati</taxon>
        <taxon>Mycoplasmatota</taxon>
        <taxon>Mollicutes</taxon>
        <taxon>Acholeplasmatales</taxon>
        <taxon>Acholeplasmataceae</taxon>
        <taxon>Candidatus Phytoplasma</taxon>
        <taxon>16SrII (Peanut WB group)</taxon>
    </lineage>
</organism>
<comment type="caution">
    <text evidence="2">The sequence shown here is derived from an EMBL/GenBank/DDBJ whole genome shotgun (WGS) entry which is preliminary data.</text>
</comment>
<dbReference type="SUPFAM" id="SSF50494">
    <property type="entry name" value="Trypsin-like serine proteases"/>
    <property type="match status" value="1"/>
</dbReference>
<keyword evidence="1" id="KW-1133">Transmembrane helix</keyword>
<evidence type="ECO:0000313" key="2">
    <source>
        <dbReference type="EMBL" id="EMR14709.1"/>
    </source>
</evidence>
<dbReference type="InterPro" id="IPR001940">
    <property type="entry name" value="Peptidase_S1C"/>
</dbReference>
<gene>
    <name evidence="2" type="ORF">PNWB_v1c1730</name>
</gene>
<keyword evidence="1" id="KW-0812">Transmembrane</keyword>
<dbReference type="InterPro" id="IPR043504">
    <property type="entry name" value="Peptidase_S1_PA_chymotrypsin"/>
</dbReference>
<keyword evidence="1" id="KW-0472">Membrane</keyword>
<feature type="transmembrane region" description="Helical" evidence="1">
    <location>
        <begin position="12"/>
        <end position="29"/>
    </location>
</feature>
<dbReference type="Pfam" id="PF13365">
    <property type="entry name" value="Trypsin_2"/>
    <property type="match status" value="1"/>
</dbReference>
<proteinExistence type="predicted"/>
<feature type="transmembrane region" description="Helical" evidence="1">
    <location>
        <begin position="930"/>
        <end position="948"/>
    </location>
</feature>
<reference evidence="2 3" key="1">
    <citation type="journal article" date="2013" name="PLoS ONE">
        <title>Comparative analysis of the peanut witches'-broom phytoplasma genome reveals horizontal transfer of potential mobile units and effectors.</title>
        <authorList>
            <person name="Chung W.C."/>
            <person name="Chen L.L."/>
            <person name="Lo W.S."/>
            <person name="Lin C.P."/>
            <person name="Kuo C.H."/>
        </authorList>
    </citation>
    <scope>NUCLEOTIDE SEQUENCE [LARGE SCALE GENOMIC DNA]</scope>
    <source>
        <strain evidence="2 3">NTU2011</strain>
    </source>
</reference>
<sequence>MNILRIIKKNYLLLLVYFFILITFIFYYFNYKKILTSNVNISIKYDNYNENIIDEENKNKYQIVEGIQQKLQKIFDNQQPTNNNLFPKIKKYNFHKGETVYGFTLDINDNIKPFQEGIISEEYDQNQSNTLSISIKGKNNKIFFNKRGEFIGISFPQQSHKMEINYIITSNYIYNFCERMYKKFNNNIKDKKIHNEYESDHESISSFSDSYESLTDEDDDSDFENLTSPQDKIKKQYLIPMELNSNQIENNPKIQLLIKLNEEGKFNGLMQQINNQYIDVSKKFLNTFALSFIDESFFEQSEKLKPSDIIQEDISKIIENISKITFSIEFSRYLGSGFIYAAEKSEKSSYYKYKYYIITNSHVLEPGKNSKIKVYNTYFNSYKDAKIFTFISNNEGFDDIGILTFQDNNATKFKEIEEILKTAFPEPHSFIKPEIQQIVYSMGSQESFPLENFLSSLTNIKNTQSIKRNLLKRGDITKLNEAFIDFNIEIDNGNSGGPVFNQKGQIIGMNRNTINNPTTTDKFSQAINILHIQKRLEEIFSQHKQNPKNIGIITDLTSENHKNYLMRKLNSFKKNFNNLKIEHNDEAPMIAFSMDELTVLTHKDPITLPLLKNKENKSKIILKIKLVYTYNQQQILFIDPHKEYMELYARIDSQDKSKINLKIIIKNKNHKVINFIEHYLESHRRSANKDSSFVSLKFIDSNKPSVHTTKQKIMDSLIVWHQDHHIKGNGIIFSKEKTQDNQYLYHVLSTYEDNYQNNLISLNNLLYKRIFNDQNEIIIYDSEQEIYKFEQGTINNIFPNENNIILITFKSSENYPVVPFKKTSDLKVGEDIYYLINGDSDDHNPQMFKSQISSIIENKNSTFVFDSVFNLKEKIKDINFICFDHKGNFIGINFFNNSNVDIPSNFIQATLISNNNLRELLITSNLKENLNILISVIFIFLVMIIISIKLNPIINNI</sequence>
<name>A0ABN0J8E1_PEWBP</name>
<dbReference type="Proteomes" id="UP000014082">
    <property type="component" value="Unassembled WGS sequence"/>
</dbReference>
<dbReference type="PRINTS" id="PR00834">
    <property type="entry name" value="PROTEASES2C"/>
</dbReference>
<protein>
    <recommendedName>
        <fullName evidence="4">Serine protease</fullName>
    </recommendedName>
</protein>
<evidence type="ECO:0000313" key="3">
    <source>
        <dbReference type="Proteomes" id="UP000014082"/>
    </source>
</evidence>
<dbReference type="Gene3D" id="2.40.10.10">
    <property type="entry name" value="Trypsin-like serine proteases"/>
    <property type="match status" value="2"/>
</dbReference>
<keyword evidence="3" id="KW-1185">Reference proteome</keyword>
<dbReference type="RefSeq" id="WP_004994845.1">
    <property type="nucleotide sequence ID" value="NZ_AMWZ01000007.1"/>
</dbReference>
<dbReference type="InterPro" id="IPR009003">
    <property type="entry name" value="Peptidase_S1_PA"/>
</dbReference>
<evidence type="ECO:0008006" key="4">
    <source>
        <dbReference type="Google" id="ProtNLM"/>
    </source>
</evidence>
<accession>A0ABN0J8E1</accession>